<reference evidence="1 3" key="1">
    <citation type="journal article" date="2011" name="Nature">
        <title>The Medicago genome provides insight into the evolution of rhizobial symbioses.</title>
        <authorList>
            <person name="Young N.D."/>
            <person name="Debelle F."/>
            <person name="Oldroyd G.E."/>
            <person name="Geurts R."/>
            <person name="Cannon S.B."/>
            <person name="Udvardi M.K."/>
            <person name="Benedito V.A."/>
            <person name="Mayer K.F."/>
            <person name="Gouzy J."/>
            <person name="Schoof H."/>
            <person name="Van de Peer Y."/>
            <person name="Proost S."/>
            <person name="Cook D.R."/>
            <person name="Meyers B.C."/>
            <person name="Spannagl M."/>
            <person name="Cheung F."/>
            <person name="De Mita S."/>
            <person name="Krishnakumar V."/>
            <person name="Gundlach H."/>
            <person name="Zhou S."/>
            <person name="Mudge J."/>
            <person name="Bharti A.K."/>
            <person name="Murray J.D."/>
            <person name="Naoumkina M.A."/>
            <person name="Rosen B."/>
            <person name="Silverstein K.A."/>
            <person name="Tang H."/>
            <person name="Rombauts S."/>
            <person name="Zhao P.X."/>
            <person name="Zhou P."/>
            <person name="Barbe V."/>
            <person name="Bardou P."/>
            <person name="Bechner M."/>
            <person name="Bellec A."/>
            <person name="Berger A."/>
            <person name="Berges H."/>
            <person name="Bidwell S."/>
            <person name="Bisseling T."/>
            <person name="Choisne N."/>
            <person name="Couloux A."/>
            <person name="Denny R."/>
            <person name="Deshpande S."/>
            <person name="Dai X."/>
            <person name="Doyle J.J."/>
            <person name="Dudez A.M."/>
            <person name="Farmer A.D."/>
            <person name="Fouteau S."/>
            <person name="Franken C."/>
            <person name="Gibelin C."/>
            <person name="Gish J."/>
            <person name="Goldstein S."/>
            <person name="Gonzalez A.J."/>
            <person name="Green P.J."/>
            <person name="Hallab A."/>
            <person name="Hartog M."/>
            <person name="Hua A."/>
            <person name="Humphray S.J."/>
            <person name="Jeong D.H."/>
            <person name="Jing Y."/>
            <person name="Jocker A."/>
            <person name="Kenton S.M."/>
            <person name="Kim D.J."/>
            <person name="Klee K."/>
            <person name="Lai H."/>
            <person name="Lang C."/>
            <person name="Lin S."/>
            <person name="Macmil S.L."/>
            <person name="Magdelenat G."/>
            <person name="Matthews L."/>
            <person name="McCorrison J."/>
            <person name="Monaghan E.L."/>
            <person name="Mun J.H."/>
            <person name="Najar F.Z."/>
            <person name="Nicholson C."/>
            <person name="Noirot C."/>
            <person name="O'Bleness M."/>
            <person name="Paule C.R."/>
            <person name="Poulain J."/>
            <person name="Prion F."/>
            <person name="Qin B."/>
            <person name="Qu C."/>
            <person name="Retzel E.F."/>
            <person name="Riddle C."/>
            <person name="Sallet E."/>
            <person name="Samain S."/>
            <person name="Samson N."/>
            <person name="Sanders I."/>
            <person name="Saurat O."/>
            <person name="Scarpelli C."/>
            <person name="Schiex T."/>
            <person name="Segurens B."/>
            <person name="Severin A.J."/>
            <person name="Sherrier D.J."/>
            <person name="Shi R."/>
            <person name="Sims S."/>
            <person name="Singer S.R."/>
            <person name="Sinharoy S."/>
            <person name="Sterck L."/>
            <person name="Viollet A."/>
            <person name="Wang B.B."/>
            <person name="Wang K."/>
            <person name="Wang M."/>
            <person name="Wang X."/>
            <person name="Warfsmann J."/>
            <person name="Weissenbach J."/>
            <person name="White D.D."/>
            <person name="White J.D."/>
            <person name="Wiley G.B."/>
            <person name="Wincker P."/>
            <person name="Xing Y."/>
            <person name="Yang L."/>
            <person name="Yao Z."/>
            <person name="Ying F."/>
            <person name="Zhai J."/>
            <person name="Zhou L."/>
            <person name="Zuber A."/>
            <person name="Denarie J."/>
            <person name="Dixon R.A."/>
            <person name="May G.D."/>
            <person name="Schwartz D.C."/>
            <person name="Rogers J."/>
            <person name="Quetier F."/>
            <person name="Town C.D."/>
            <person name="Roe B.A."/>
        </authorList>
    </citation>
    <scope>NUCLEOTIDE SEQUENCE [LARGE SCALE GENOMIC DNA]</scope>
    <source>
        <strain evidence="1">A17</strain>
        <strain evidence="2 3">cv. Jemalong A17</strain>
    </source>
</reference>
<evidence type="ECO:0000313" key="3">
    <source>
        <dbReference type="Proteomes" id="UP000002051"/>
    </source>
</evidence>
<gene>
    <name evidence="1" type="ordered locus">MTR_8g069495</name>
</gene>
<proteinExistence type="predicted"/>
<evidence type="ECO:0000313" key="2">
    <source>
        <dbReference type="EnsemblPlants" id="KEH20155"/>
    </source>
</evidence>
<reference evidence="1 3" key="2">
    <citation type="journal article" date="2014" name="BMC Genomics">
        <title>An improved genome release (version Mt4.0) for the model legume Medicago truncatula.</title>
        <authorList>
            <person name="Tang H."/>
            <person name="Krishnakumar V."/>
            <person name="Bidwell S."/>
            <person name="Rosen B."/>
            <person name="Chan A."/>
            <person name="Zhou S."/>
            <person name="Gentzbittel L."/>
            <person name="Childs K.L."/>
            <person name="Yandell M."/>
            <person name="Gundlach H."/>
            <person name="Mayer K.F."/>
            <person name="Schwartz D.C."/>
            <person name="Town C.D."/>
        </authorList>
    </citation>
    <scope>GENOME REANNOTATION</scope>
    <source>
        <strain evidence="1">A17</strain>
        <strain evidence="2 3">cv. Jemalong A17</strain>
    </source>
</reference>
<dbReference type="HOGENOM" id="CLU_2945259_0_0_1"/>
<organism evidence="1 3">
    <name type="scientific">Medicago truncatula</name>
    <name type="common">Barrel medic</name>
    <name type="synonym">Medicago tribuloides</name>
    <dbReference type="NCBI Taxonomy" id="3880"/>
    <lineage>
        <taxon>Eukaryota</taxon>
        <taxon>Viridiplantae</taxon>
        <taxon>Streptophyta</taxon>
        <taxon>Embryophyta</taxon>
        <taxon>Tracheophyta</taxon>
        <taxon>Spermatophyta</taxon>
        <taxon>Magnoliopsida</taxon>
        <taxon>eudicotyledons</taxon>
        <taxon>Gunneridae</taxon>
        <taxon>Pentapetalae</taxon>
        <taxon>rosids</taxon>
        <taxon>fabids</taxon>
        <taxon>Fabales</taxon>
        <taxon>Fabaceae</taxon>
        <taxon>Papilionoideae</taxon>
        <taxon>50 kb inversion clade</taxon>
        <taxon>NPAAA clade</taxon>
        <taxon>Hologalegina</taxon>
        <taxon>IRL clade</taxon>
        <taxon>Trifolieae</taxon>
        <taxon>Medicago</taxon>
    </lineage>
</organism>
<dbReference type="Proteomes" id="UP000002051">
    <property type="component" value="Chromosome 8"/>
</dbReference>
<sequence length="60" mass="6614">MASKGKAPKLTKFADIVGGRIEFQIQGRVINLWTTPDRFNAAEVGSIHMILLDSQVLSSR</sequence>
<evidence type="ECO:0008006" key="4">
    <source>
        <dbReference type="Google" id="ProtNLM"/>
    </source>
</evidence>
<reference evidence="2" key="3">
    <citation type="submission" date="2015-04" db="UniProtKB">
        <authorList>
            <consortium name="EnsemblPlants"/>
        </authorList>
    </citation>
    <scope>IDENTIFICATION</scope>
    <source>
        <strain evidence="2">cv. Jemalong A17</strain>
    </source>
</reference>
<name>A0A072U2W2_MEDTR</name>
<dbReference type="EMBL" id="CM001224">
    <property type="protein sequence ID" value="KEH20155.1"/>
    <property type="molecule type" value="Genomic_DNA"/>
</dbReference>
<dbReference type="AlphaFoldDB" id="A0A072U2W2"/>
<accession>A0A072U2W2</accession>
<dbReference type="EnsemblPlants" id="KEH20155">
    <property type="protein sequence ID" value="KEH20155"/>
    <property type="gene ID" value="MTR_8g069495"/>
</dbReference>
<keyword evidence="3" id="KW-1185">Reference proteome</keyword>
<evidence type="ECO:0000313" key="1">
    <source>
        <dbReference type="EMBL" id="KEH20155.1"/>
    </source>
</evidence>
<protein>
    <recommendedName>
        <fullName evidence="4">Nucleic acid-binding protein</fullName>
    </recommendedName>
</protein>